<name>A0A099F3R8_9RHOB</name>
<evidence type="ECO:0000256" key="5">
    <source>
        <dbReference type="ARBA" id="ARBA00041564"/>
    </source>
</evidence>
<proteinExistence type="inferred from homology"/>
<protein>
    <recommendedName>
        <fullName evidence="3">isochorismate synthase</fullName>
        <ecNumber evidence="3">5.4.4.2</ecNumber>
    </recommendedName>
    <alternativeName>
        <fullName evidence="5">Isochorismate mutase</fullName>
    </alternativeName>
</protein>
<keyword evidence="4" id="KW-0413">Isomerase</keyword>
<dbReference type="GO" id="GO:0009697">
    <property type="term" value="P:salicylic acid biosynthetic process"/>
    <property type="evidence" value="ECO:0007669"/>
    <property type="project" value="TreeGrafter"/>
</dbReference>
<evidence type="ECO:0000313" key="8">
    <source>
        <dbReference type="EMBL" id="SFA48859.1"/>
    </source>
</evidence>
<dbReference type="AlphaFoldDB" id="A0A099F3R8"/>
<dbReference type="EMBL" id="FOJO01000006">
    <property type="protein sequence ID" value="SFA48859.1"/>
    <property type="molecule type" value="Genomic_DNA"/>
</dbReference>
<dbReference type="InterPro" id="IPR005801">
    <property type="entry name" value="ADC_synthase"/>
</dbReference>
<dbReference type="Pfam" id="PF00425">
    <property type="entry name" value="Chorismate_bind"/>
    <property type="match status" value="1"/>
</dbReference>
<comment type="similarity">
    <text evidence="2">Belongs to the isochorismate synthase family.</text>
</comment>
<evidence type="ECO:0000313" key="9">
    <source>
        <dbReference type="Proteomes" id="UP000029846"/>
    </source>
</evidence>
<dbReference type="InterPro" id="IPR015890">
    <property type="entry name" value="Chorismate_C"/>
</dbReference>
<dbReference type="OrthoDB" id="9806579at2"/>
<keyword evidence="9" id="KW-1185">Reference proteome</keyword>
<dbReference type="SUPFAM" id="SSF56322">
    <property type="entry name" value="ADC synthase"/>
    <property type="match status" value="1"/>
</dbReference>
<organism evidence="7 9">
    <name type="scientific">Paracoccus halophilus</name>
    <dbReference type="NCBI Taxonomy" id="376733"/>
    <lineage>
        <taxon>Bacteria</taxon>
        <taxon>Pseudomonadati</taxon>
        <taxon>Pseudomonadota</taxon>
        <taxon>Alphaproteobacteria</taxon>
        <taxon>Rhodobacterales</taxon>
        <taxon>Paracoccaceae</taxon>
        <taxon>Paracoccus</taxon>
    </lineage>
</organism>
<accession>A0A099F3R8</accession>
<feature type="domain" description="Chorismate-utilising enzyme C-terminal" evidence="6">
    <location>
        <begin position="113"/>
        <end position="375"/>
    </location>
</feature>
<dbReference type="GO" id="GO:0008909">
    <property type="term" value="F:isochorismate synthase activity"/>
    <property type="evidence" value="ECO:0007669"/>
    <property type="project" value="UniProtKB-EC"/>
</dbReference>
<dbReference type="PANTHER" id="PTHR42839:SF2">
    <property type="entry name" value="ISOCHORISMATE SYNTHASE ENTC"/>
    <property type="match status" value="1"/>
</dbReference>
<dbReference type="Proteomes" id="UP000029846">
    <property type="component" value="Unassembled WGS sequence"/>
</dbReference>
<dbReference type="NCBIfam" id="TIGR00543">
    <property type="entry name" value="isochor_syn"/>
    <property type="match status" value="1"/>
</dbReference>
<evidence type="ECO:0000256" key="2">
    <source>
        <dbReference type="ARBA" id="ARBA00005297"/>
    </source>
</evidence>
<dbReference type="STRING" id="376733.SAMN04487972_10667"/>
<reference evidence="7 9" key="1">
    <citation type="submission" date="2014-09" db="EMBL/GenBank/DDBJ databases">
        <authorList>
            <person name="McGinnis J.M."/>
            <person name="Wolfgang W.J."/>
        </authorList>
    </citation>
    <scope>NUCLEOTIDE SEQUENCE [LARGE SCALE GENOMIC DNA]</scope>
    <source>
        <strain evidence="7 9">JCM 14014</strain>
    </source>
</reference>
<evidence type="ECO:0000313" key="10">
    <source>
        <dbReference type="Proteomes" id="UP000182312"/>
    </source>
</evidence>
<dbReference type="Gene3D" id="3.60.120.10">
    <property type="entry name" value="Anthranilate synthase"/>
    <property type="match status" value="1"/>
</dbReference>
<evidence type="ECO:0000256" key="3">
    <source>
        <dbReference type="ARBA" id="ARBA00012824"/>
    </source>
</evidence>
<reference evidence="8 10" key="3">
    <citation type="submission" date="2016-10" db="EMBL/GenBank/DDBJ databases">
        <authorList>
            <person name="de Groot N.N."/>
        </authorList>
    </citation>
    <scope>NUCLEOTIDE SEQUENCE [LARGE SCALE GENOMIC DNA]</scope>
    <source>
        <strain evidence="8 10">CGMCC 1.6117</strain>
    </source>
</reference>
<evidence type="ECO:0000313" key="7">
    <source>
        <dbReference type="EMBL" id="KGJ05360.1"/>
    </source>
</evidence>
<dbReference type="EMBL" id="JRKN01000006">
    <property type="protein sequence ID" value="KGJ05360.1"/>
    <property type="molecule type" value="Genomic_DNA"/>
</dbReference>
<dbReference type="eggNOG" id="COG1169">
    <property type="taxonomic scope" value="Bacteria"/>
</dbReference>
<dbReference type="InterPro" id="IPR004561">
    <property type="entry name" value="IsoChor_synthase"/>
</dbReference>
<evidence type="ECO:0000256" key="1">
    <source>
        <dbReference type="ARBA" id="ARBA00000799"/>
    </source>
</evidence>
<reference evidence="7 9" key="2">
    <citation type="submission" date="2014-10" db="EMBL/GenBank/DDBJ databases">
        <title>Paracoccus sanguinis sp. nov., isolated from clinical specimens of New York State patients.</title>
        <authorList>
            <person name="Mingle L.A."/>
            <person name="Cole J.A."/>
            <person name="Lapierre P."/>
            <person name="Musser K.A."/>
        </authorList>
    </citation>
    <scope>NUCLEOTIDE SEQUENCE [LARGE SCALE GENOMIC DNA]</scope>
    <source>
        <strain evidence="7 9">JCM 14014</strain>
    </source>
</reference>
<dbReference type="RefSeq" id="WP_036739483.1">
    <property type="nucleotide sequence ID" value="NZ_FOJO01000006.1"/>
</dbReference>
<dbReference type="EC" id="5.4.4.2" evidence="3"/>
<dbReference type="Proteomes" id="UP000182312">
    <property type="component" value="Unassembled WGS sequence"/>
</dbReference>
<dbReference type="PANTHER" id="PTHR42839">
    <property type="entry name" value="ISOCHORISMATE SYNTHASE ENTC"/>
    <property type="match status" value="1"/>
</dbReference>
<comment type="catalytic activity">
    <reaction evidence="1">
        <text>chorismate = isochorismate</text>
        <dbReference type="Rhea" id="RHEA:18985"/>
        <dbReference type="ChEBI" id="CHEBI:29748"/>
        <dbReference type="ChEBI" id="CHEBI:29780"/>
        <dbReference type="EC" id="5.4.4.2"/>
    </reaction>
</comment>
<evidence type="ECO:0000259" key="6">
    <source>
        <dbReference type="Pfam" id="PF00425"/>
    </source>
</evidence>
<evidence type="ECO:0000256" key="4">
    <source>
        <dbReference type="ARBA" id="ARBA00023235"/>
    </source>
</evidence>
<gene>
    <name evidence="7" type="ORF">IT41_06195</name>
    <name evidence="8" type="ORF">SAMN04487972_10667</name>
</gene>
<sequence length="407" mass="42249">MTHSPPAPSQADATVATGRIPFRFDGAGGCVQGLGPARPLPRGDAGTLAARIAGAMAGAGPDEIIGGALPFHREADDCLWQCRARKSAHIAVTPRPLDLRGSSLRPEPEAPDYALAVARALQIMAQEAGADHALEKIVLARTLLVESAAPIAIDALMSRLGADSSVTAFQVALPQLPGADHPRTLCGATPELLVEKTGARVASHPLAGSARRSGDPRIDRQAADGLEHSAKDQREHALVVEAILDTLAPYCRQLGCPQGTRLTSTSSMWHLGTRIEGELRDPATPSVLLASALHPTPAVCGVPSHRAAGFIKVLEPVPRDFYAGAVGWCDNRGDGAWYVAIRCAEISGGQARLYAGAGIVPGSDPMAEAAETGAKFGALLAALGLPADAGLAKVARPDSRRECKESH</sequence>